<dbReference type="Proteomes" id="UP001291309">
    <property type="component" value="Unassembled WGS sequence"/>
</dbReference>
<comment type="caution">
    <text evidence="1">The sequence shown here is derived from an EMBL/GenBank/DDBJ whole genome shotgun (WGS) entry which is preliminary data.</text>
</comment>
<reference evidence="1 2" key="1">
    <citation type="submission" date="2023-12" db="EMBL/GenBank/DDBJ databases">
        <title>the genome sequence of Hyalangium sp. s54d21.</title>
        <authorList>
            <person name="Zhang X."/>
        </authorList>
    </citation>
    <scope>NUCLEOTIDE SEQUENCE [LARGE SCALE GENOMIC DNA]</scope>
    <source>
        <strain evidence="2">s54d21</strain>
    </source>
</reference>
<evidence type="ECO:0000313" key="1">
    <source>
        <dbReference type="EMBL" id="MDY7232474.1"/>
    </source>
</evidence>
<keyword evidence="2" id="KW-1185">Reference proteome</keyword>
<evidence type="ECO:0008006" key="3">
    <source>
        <dbReference type="Google" id="ProtNLM"/>
    </source>
</evidence>
<proteinExistence type="predicted"/>
<organism evidence="1 2">
    <name type="scientific">Hyalangium rubrum</name>
    <dbReference type="NCBI Taxonomy" id="3103134"/>
    <lineage>
        <taxon>Bacteria</taxon>
        <taxon>Pseudomonadati</taxon>
        <taxon>Myxococcota</taxon>
        <taxon>Myxococcia</taxon>
        <taxon>Myxococcales</taxon>
        <taxon>Cystobacterineae</taxon>
        <taxon>Archangiaceae</taxon>
        <taxon>Hyalangium</taxon>
    </lineage>
</organism>
<gene>
    <name evidence="1" type="ORF">SYV04_39170</name>
</gene>
<evidence type="ECO:0000313" key="2">
    <source>
        <dbReference type="Proteomes" id="UP001291309"/>
    </source>
</evidence>
<protein>
    <recommendedName>
        <fullName evidence="3">STAS domain-containing protein</fullName>
    </recommendedName>
</protein>
<dbReference type="RefSeq" id="WP_321551188.1">
    <property type="nucleotide sequence ID" value="NZ_JAXIVS010000020.1"/>
</dbReference>
<dbReference type="EMBL" id="JAXIVS010000020">
    <property type="protein sequence ID" value="MDY7232474.1"/>
    <property type="molecule type" value="Genomic_DNA"/>
</dbReference>
<accession>A0ABU5HG91</accession>
<sequence length="366" mass="39871">MEWGSPTVSVSFPCLSCDYVMLAPDADSAFGLPFASGWRLIIRWAGGTASLKEAALLKQFIPSFRQESISEVRQQLGRGAEWKLDGLSEPAARELRKEAEARGFTVDVRSRGEDRPRVRLPRPGSGMTGYCVRLSPSFDDKGHILATFGPAGSAVSIACGPSTAETVDVPNARGLQFLEEVTALDPLGIPDVSSLGLDGISLECLVQEARGNHRFFAWSPSPDSSPRQHGFVMALFRLAMDVAQVPATVEYLEQVFGYVSSELPVKVFEETPRRIRLFGGLSSYHLEALQSLFDSVGPGEPVLMDLSNSEGMGTLLHPLFARFHARMGRTVWWVNAPAARHLGEAGIPRDCLYEEFESARAALLSG</sequence>
<name>A0ABU5HG91_9BACT</name>